<feature type="signal peptide" evidence="1">
    <location>
        <begin position="1"/>
        <end position="21"/>
    </location>
</feature>
<accession>A0ABU5E9W8</accession>
<keyword evidence="3" id="KW-1185">Reference proteome</keyword>
<dbReference type="RefSeq" id="WP_320508171.1">
    <property type="nucleotide sequence ID" value="NZ_JAXCLW010000002.1"/>
</dbReference>
<dbReference type="Proteomes" id="UP001279642">
    <property type="component" value="Unassembled WGS sequence"/>
</dbReference>
<evidence type="ECO:0008006" key="4">
    <source>
        <dbReference type="Google" id="ProtNLM"/>
    </source>
</evidence>
<dbReference type="PROSITE" id="PS51257">
    <property type="entry name" value="PROKAR_LIPOPROTEIN"/>
    <property type="match status" value="1"/>
</dbReference>
<sequence>MTGIRLIATFLVLLAAGCTSAPPKPAMAPLGSNGPFGYSEQPIVENRTTITYTGPFRYVSANNPRDDSRLKGELDKTYDLALWRAAQIGQQQGFAAFKVEKEQRDSDVQVSTRPVYYPAPMYAYRPYGYRGFGPHGPWGFYGDYYGTSRSAQARAVVRLYILYSRTFDADTEGLISIPDTLSRMQAKWGSATY</sequence>
<reference evidence="2 3" key="1">
    <citation type="journal article" date="2016" name="Antonie Van Leeuwenhoek">
        <title>Dongia soli sp. nov., isolated from soil from Dokdo, Korea.</title>
        <authorList>
            <person name="Kim D.U."/>
            <person name="Lee H."/>
            <person name="Kim H."/>
            <person name="Kim S.G."/>
            <person name="Ka J.O."/>
        </authorList>
    </citation>
    <scope>NUCLEOTIDE SEQUENCE [LARGE SCALE GENOMIC DNA]</scope>
    <source>
        <strain evidence="2 3">D78</strain>
    </source>
</reference>
<evidence type="ECO:0000256" key="1">
    <source>
        <dbReference type="SAM" id="SignalP"/>
    </source>
</evidence>
<comment type="caution">
    <text evidence="2">The sequence shown here is derived from an EMBL/GenBank/DDBJ whole genome shotgun (WGS) entry which is preliminary data.</text>
</comment>
<evidence type="ECO:0000313" key="2">
    <source>
        <dbReference type="EMBL" id="MDY0883123.1"/>
    </source>
</evidence>
<organism evidence="2 3">
    <name type="scientific">Dongia soli</name>
    <dbReference type="NCBI Taxonomy" id="600628"/>
    <lineage>
        <taxon>Bacteria</taxon>
        <taxon>Pseudomonadati</taxon>
        <taxon>Pseudomonadota</taxon>
        <taxon>Alphaproteobacteria</taxon>
        <taxon>Rhodospirillales</taxon>
        <taxon>Dongiaceae</taxon>
        <taxon>Dongia</taxon>
    </lineage>
</organism>
<evidence type="ECO:0000313" key="3">
    <source>
        <dbReference type="Proteomes" id="UP001279642"/>
    </source>
</evidence>
<dbReference type="EMBL" id="JAXCLW010000002">
    <property type="protein sequence ID" value="MDY0883123.1"/>
    <property type="molecule type" value="Genomic_DNA"/>
</dbReference>
<gene>
    <name evidence="2" type="ORF">SMD27_09725</name>
</gene>
<proteinExistence type="predicted"/>
<name>A0ABU5E9W8_9PROT</name>
<protein>
    <recommendedName>
        <fullName evidence="4">DUF4136 domain-containing protein</fullName>
    </recommendedName>
</protein>
<feature type="chain" id="PRO_5046944669" description="DUF4136 domain-containing protein" evidence="1">
    <location>
        <begin position="22"/>
        <end position="193"/>
    </location>
</feature>
<keyword evidence="1" id="KW-0732">Signal</keyword>